<accession>A0A812T0Q3</accession>
<keyword evidence="2" id="KW-1185">Reference proteome</keyword>
<dbReference type="EMBL" id="CAJNDS010002500">
    <property type="protein sequence ID" value="CAE7500559.1"/>
    <property type="molecule type" value="Genomic_DNA"/>
</dbReference>
<evidence type="ECO:0000313" key="2">
    <source>
        <dbReference type="Proteomes" id="UP000604046"/>
    </source>
</evidence>
<comment type="caution">
    <text evidence="1">The sequence shown here is derived from an EMBL/GenBank/DDBJ whole genome shotgun (WGS) entry which is preliminary data.</text>
</comment>
<evidence type="ECO:0000313" key="1">
    <source>
        <dbReference type="EMBL" id="CAE7500559.1"/>
    </source>
</evidence>
<dbReference type="InterPro" id="IPR009091">
    <property type="entry name" value="RCC1/BLIP-II"/>
</dbReference>
<dbReference type="OrthoDB" id="5370059at2759"/>
<protein>
    <submittedName>
        <fullName evidence="1">RAB2A protein</fullName>
    </submittedName>
</protein>
<dbReference type="AlphaFoldDB" id="A0A812T0Q3"/>
<dbReference type="Proteomes" id="UP000604046">
    <property type="component" value="Unassembled WGS sequence"/>
</dbReference>
<organism evidence="1 2">
    <name type="scientific">Symbiodinium natans</name>
    <dbReference type="NCBI Taxonomy" id="878477"/>
    <lineage>
        <taxon>Eukaryota</taxon>
        <taxon>Sar</taxon>
        <taxon>Alveolata</taxon>
        <taxon>Dinophyceae</taxon>
        <taxon>Suessiales</taxon>
        <taxon>Symbiodiniaceae</taxon>
        <taxon>Symbiodinium</taxon>
    </lineage>
</organism>
<dbReference type="Gene3D" id="2.130.10.30">
    <property type="entry name" value="Regulator of chromosome condensation 1/beta-lactamase-inhibitor protein II"/>
    <property type="match status" value="1"/>
</dbReference>
<dbReference type="SUPFAM" id="SSF50985">
    <property type="entry name" value="RCC1/BLIP-II"/>
    <property type="match status" value="1"/>
</dbReference>
<name>A0A812T0Q3_9DINO</name>
<reference evidence="1" key="1">
    <citation type="submission" date="2021-02" db="EMBL/GenBank/DDBJ databases">
        <authorList>
            <person name="Dougan E. K."/>
            <person name="Rhodes N."/>
            <person name="Thang M."/>
            <person name="Chan C."/>
        </authorList>
    </citation>
    <scope>NUCLEOTIDE SEQUENCE</scope>
</reference>
<proteinExistence type="predicted"/>
<gene>
    <name evidence="1" type="primary">RAB2A</name>
    <name evidence="1" type="ORF">SNAT2548_LOCUS28034</name>
</gene>
<sequence>MGGDSKKLAEKLVNGPSLPHFAMAVARLCASGSAFAALRTDGTVVSWGDASCQQFATEVQQLIATQYSFAALRSDGKVIAWGPLNSHELVGVQQLVASAAAFAALRHDGTVVSWGSSEFGGDCQDVAGRLTEVKAVVAARCAFEATAAEPAAYALIRETGAVTSLSPAEALVQKQYLWADCRRYLWLESGRKGRPFRGLGLCVNDEAVKVIAQAL</sequence>